<evidence type="ECO:0000256" key="5">
    <source>
        <dbReference type="ARBA" id="ARBA00023136"/>
    </source>
</evidence>
<dbReference type="EMBL" id="QMDH01000006">
    <property type="protein sequence ID" value="RAZ70687.1"/>
    <property type="molecule type" value="Genomic_DNA"/>
</dbReference>
<evidence type="ECO:0000256" key="1">
    <source>
        <dbReference type="ARBA" id="ARBA00004651"/>
    </source>
</evidence>
<evidence type="ECO:0000259" key="7">
    <source>
        <dbReference type="Pfam" id="PF00884"/>
    </source>
</evidence>
<evidence type="ECO:0000256" key="6">
    <source>
        <dbReference type="SAM" id="Phobius"/>
    </source>
</evidence>
<dbReference type="PANTHER" id="PTHR47371">
    <property type="entry name" value="LIPOTEICHOIC ACID SYNTHASE"/>
    <property type="match status" value="1"/>
</dbReference>
<dbReference type="GO" id="GO:0005886">
    <property type="term" value="C:plasma membrane"/>
    <property type="evidence" value="ECO:0007669"/>
    <property type="project" value="UniProtKB-SubCell"/>
</dbReference>
<dbReference type="SUPFAM" id="SSF53649">
    <property type="entry name" value="Alkaline phosphatase-like"/>
    <property type="match status" value="1"/>
</dbReference>
<dbReference type="CDD" id="cd16015">
    <property type="entry name" value="LTA_synthase"/>
    <property type="match status" value="1"/>
</dbReference>
<evidence type="ECO:0000256" key="2">
    <source>
        <dbReference type="ARBA" id="ARBA00022475"/>
    </source>
</evidence>
<dbReference type="AlphaFoldDB" id="A0A330GIH5"/>
<protein>
    <submittedName>
        <fullName evidence="8">LTA synthase family protein</fullName>
    </submittedName>
</protein>
<feature type="transmembrane region" description="Helical" evidence="6">
    <location>
        <begin position="28"/>
        <end position="50"/>
    </location>
</feature>
<feature type="transmembrane region" description="Helical" evidence="6">
    <location>
        <begin position="102"/>
        <end position="123"/>
    </location>
</feature>
<evidence type="ECO:0000256" key="4">
    <source>
        <dbReference type="ARBA" id="ARBA00022989"/>
    </source>
</evidence>
<gene>
    <name evidence="8" type="ORF">DP202_05800</name>
</gene>
<dbReference type="Pfam" id="PF00884">
    <property type="entry name" value="Sulfatase"/>
    <property type="match status" value="1"/>
</dbReference>
<evidence type="ECO:0000313" key="8">
    <source>
        <dbReference type="EMBL" id="RAZ70687.1"/>
    </source>
</evidence>
<evidence type="ECO:0000313" key="9">
    <source>
        <dbReference type="Proteomes" id="UP000251576"/>
    </source>
</evidence>
<dbReference type="InterPro" id="IPR050448">
    <property type="entry name" value="OpgB/LTA_synthase_biosynth"/>
</dbReference>
<dbReference type="InterPro" id="IPR000917">
    <property type="entry name" value="Sulfatase_N"/>
</dbReference>
<dbReference type="Proteomes" id="UP000251576">
    <property type="component" value="Unassembled WGS sequence"/>
</dbReference>
<keyword evidence="3 6" id="KW-0812">Transmembrane</keyword>
<evidence type="ECO:0000256" key="3">
    <source>
        <dbReference type="ARBA" id="ARBA00022692"/>
    </source>
</evidence>
<dbReference type="InterPro" id="IPR017850">
    <property type="entry name" value="Alkaline_phosphatase_core_sf"/>
</dbReference>
<sequence length="506" mass="57438">MLVISTFQIIALIFTMLHIKITSILRGFAFILLLILAIIISVQIGSVISIGEYIPPLALANISEMNSIGWKVKVVPFAVLIISAIISIVLNKIKATKKIRKIIIISLLMSLAIPISPITSFFASLHTNYIESKDYNMSPYEMDSIKLKYKKNEVTKNSYSHALINGDRKNILVIFVEGMSSLVISKDLTPNIYKLRENGISFSNYYNHTAATFRGLRGQLTSSYQMTGGYSKDKTGIGQSNKRDIDTKFNKYDYITKLTTSLEDNGYYTYFQASNSIHAPLSLMLDTLNFNRIYGREDYKKNTGELTDKESFDLLLNNLKDAKEPFFYGIYTVGTHLGLDSPDIKYRDGKNEYLNHFHQMDYWLGDFIAKFNKTEISKNTIIILTTDHASYPTEDYRNTFNTTNKEFVDKIPLIILNHEIKAGDINAHGLNSLSLTPTILDIVGVNKLNNMFLGDSLFEENKNKNKNNCTSAIGDKYIKTCNEKVEIEENKETIESIKQLQSFGER</sequence>
<comment type="subcellular location">
    <subcellularLocation>
        <location evidence="1">Cell membrane</location>
        <topology evidence="1">Multi-pass membrane protein</topology>
    </subcellularLocation>
</comment>
<comment type="caution">
    <text evidence="8">The sequence shown here is derived from an EMBL/GenBank/DDBJ whole genome shotgun (WGS) entry which is preliminary data.</text>
</comment>
<proteinExistence type="predicted"/>
<keyword evidence="2" id="KW-1003">Cell membrane</keyword>
<feature type="transmembrane region" description="Helical" evidence="6">
    <location>
        <begin position="6"/>
        <end position="21"/>
    </location>
</feature>
<organism evidence="8 9">
    <name type="scientific">Enterobacter cloacae</name>
    <dbReference type="NCBI Taxonomy" id="550"/>
    <lineage>
        <taxon>Bacteria</taxon>
        <taxon>Pseudomonadati</taxon>
        <taxon>Pseudomonadota</taxon>
        <taxon>Gammaproteobacteria</taxon>
        <taxon>Enterobacterales</taxon>
        <taxon>Enterobacteriaceae</taxon>
        <taxon>Enterobacter</taxon>
        <taxon>Enterobacter cloacae complex</taxon>
    </lineage>
</organism>
<reference evidence="8 9" key="1">
    <citation type="submission" date="2018-06" db="EMBL/GenBank/DDBJ databases">
        <title>ACT-28, a chromosomally-encoded AmpC with carbapenemase activity from Enterobacter kobei.</title>
        <authorList>
            <person name="Jousset A.B."/>
            <person name="Oueslati S."/>
            <person name="Bernabeu S."/>
            <person name="Takissian J."/>
            <person name="Creton E."/>
            <person name="Vogel A."/>
            <person name="Cotellon G."/>
            <person name="Bonnin R.A."/>
            <person name="Dortet L."/>
            <person name="Naas T."/>
        </authorList>
    </citation>
    <scope>NUCLEOTIDE SEQUENCE [LARGE SCALE GENOMIC DNA]</scope>
    <source>
        <strain evidence="8 9">99B3</strain>
    </source>
</reference>
<name>A0A330GIH5_ENTCL</name>
<dbReference type="Gene3D" id="3.40.720.10">
    <property type="entry name" value="Alkaline Phosphatase, subunit A"/>
    <property type="match status" value="1"/>
</dbReference>
<dbReference type="PANTHER" id="PTHR47371:SF3">
    <property type="entry name" value="PHOSPHOGLYCEROL TRANSFERASE I"/>
    <property type="match status" value="1"/>
</dbReference>
<feature type="transmembrane region" description="Helical" evidence="6">
    <location>
        <begin position="70"/>
        <end position="90"/>
    </location>
</feature>
<dbReference type="RefSeq" id="WP_112780343.1">
    <property type="nucleotide sequence ID" value="NZ_CABMNQ010000006.1"/>
</dbReference>
<keyword evidence="4 6" id="KW-1133">Transmembrane helix</keyword>
<keyword evidence="5 6" id="KW-0472">Membrane</keyword>
<accession>A0A330GIH5</accession>
<feature type="domain" description="Sulfatase N-terminal" evidence="7">
    <location>
        <begin position="169"/>
        <end position="445"/>
    </location>
</feature>